<dbReference type="Proteomes" id="UP000005207">
    <property type="component" value="Linkage group LG3"/>
</dbReference>
<accession>A0A669CPZ9</accession>
<sequence>TNLVEMIMSSLCSQGRPGPLGEVGASGQDGPRGGPPGQRGFPGRKGEKGAPYYPTLNLAPKGVIGDPGPRGPTGETGNPGRDGLPGFPGFPGPPVSPSKHSLHINSSSERFKLNTFLKRRPNEDHCQLISSFLSYIFCPVISFLSLSSSFVFRVSLLSCLFISFPYFLSSPSSSTGRYPQQLSSSHARSL</sequence>
<feature type="region of interest" description="Disordered" evidence="1">
    <location>
        <begin position="171"/>
        <end position="190"/>
    </location>
</feature>
<dbReference type="Gene3D" id="1.20.5.320">
    <property type="entry name" value="6-Phosphogluconate Dehydrogenase, domain 3"/>
    <property type="match status" value="1"/>
</dbReference>
<keyword evidence="3" id="KW-1185">Reference proteome</keyword>
<organism evidence="2 3">
    <name type="scientific">Oreochromis niloticus</name>
    <name type="common">Nile tilapia</name>
    <name type="synonym">Tilapia nilotica</name>
    <dbReference type="NCBI Taxonomy" id="8128"/>
    <lineage>
        <taxon>Eukaryota</taxon>
        <taxon>Metazoa</taxon>
        <taxon>Chordata</taxon>
        <taxon>Craniata</taxon>
        <taxon>Vertebrata</taxon>
        <taxon>Euteleostomi</taxon>
        <taxon>Actinopterygii</taxon>
        <taxon>Neopterygii</taxon>
        <taxon>Teleostei</taxon>
        <taxon>Neoteleostei</taxon>
        <taxon>Acanthomorphata</taxon>
        <taxon>Ovalentaria</taxon>
        <taxon>Cichlomorphae</taxon>
        <taxon>Cichliformes</taxon>
        <taxon>Cichlidae</taxon>
        <taxon>African cichlids</taxon>
        <taxon>Pseudocrenilabrinae</taxon>
        <taxon>Oreochromini</taxon>
        <taxon>Oreochromis</taxon>
    </lineage>
</organism>
<dbReference type="OMA" id="MIMSSLC"/>
<reference evidence="2" key="3">
    <citation type="submission" date="2025-09" db="UniProtKB">
        <authorList>
            <consortium name="Ensembl"/>
        </authorList>
    </citation>
    <scope>IDENTIFICATION</scope>
</reference>
<feature type="compositionally biased region" description="Polar residues" evidence="1">
    <location>
        <begin position="175"/>
        <end position="190"/>
    </location>
</feature>
<reference evidence="3" key="1">
    <citation type="submission" date="2012-01" db="EMBL/GenBank/DDBJ databases">
        <title>The Genome Sequence of Oreochromis niloticus (Nile Tilapia).</title>
        <authorList>
            <consortium name="Broad Institute Genome Assembly Team"/>
            <consortium name="Broad Institute Sequencing Platform"/>
            <person name="Di Palma F."/>
            <person name="Johnson J."/>
            <person name="Lander E.S."/>
            <person name="Lindblad-Toh K."/>
        </authorList>
    </citation>
    <scope>NUCLEOTIDE SEQUENCE [LARGE SCALE GENOMIC DNA]</scope>
</reference>
<name>A0A669CPZ9_ORENI</name>
<protein>
    <submittedName>
        <fullName evidence="2">Uncharacterized protein</fullName>
    </submittedName>
</protein>
<dbReference type="InParanoid" id="A0A669CPZ9"/>
<evidence type="ECO:0000313" key="3">
    <source>
        <dbReference type="Proteomes" id="UP000005207"/>
    </source>
</evidence>
<evidence type="ECO:0000256" key="1">
    <source>
        <dbReference type="SAM" id="MobiDB-lite"/>
    </source>
</evidence>
<dbReference type="PANTHER" id="PTHR24637">
    <property type="entry name" value="COLLAGEN"/>
    <property type="match status" value="1"/>
</dbReference>
<proteinExistence type="predicted"/>
<dbReference type="PANTHER" id="PTHR24637:SF421">
    <property type="entry name" value="CUTICLE COLLAGEN DPY-2"/>
    <property type="match status" value="1"/>
</dbReference>
<reference evidence="2" key="2">
    <citation type="submission" date="2025-08" db="UniProtKB">
        <authorList>
            <consortium name="Ensembl"/>
        </authorList>
    </citation>
    <scope>IDENTIFICATION</scope>
</reference>
<evidence type="ECO:0000313" key="2">
    <source>
        <dbReference type="Ensembl" id="ENSONIP00000048514.1"/>
    </source>
</evidence>
<feature type="region of interest" description="Disordered" evidence="1">
    <location>
        <begin position="12"/>
        <end position="102"/>
    </location>
</feature>
<dbReference type="Ensembl" id="ENSONIT00000075114.1">
    <property type="protein sequence ID" value="ENSONIP00000048514.1"/>
    <property type="gene ID" value="ENSONIG00000039584.1"/>
</dbReference>
<dbReference type="AlphaFoldDB" id="A0A669CPZ9"/>